<dbReference type="Proteomes" id="UP001189429">
    <property type="component" value="Unassembled WGS sequence"/>
</dbReference>
<keyword evidence="2" id="KW-1185">Reference proteome</keyword>
<protein>
    <submittedName>
        <fullName evidence="1">Uncharacterized protein</fullName>
    </submittedName>
</protein>
<organism evidence="1 2">
    <name type="scientific">Prorocentrum cordatum</name>
    <dbReference type="NCBI Taxonomy" id="2364126"/>
    <lineage>
        <taxon>Eukaryota</taxon>
        <taxon>Sar</taxon>
        <taxon>Alveolata</taxon>
        <taxon>Dinophyceae</taxon>
        <taxon>Prorocentrales</taxon>
        <taxon>Prorocentraceae</taxon>
        <taxon>Prorocentrum</taxon>
    </lineage>
</organism>
<reference evidence="1" key="1">
    <citation type="submission" date="2023-10" db="EMBL/GenBank/DDBJ databases">
        <authorList>
            <person name="Chen Y."/>
            <person name="Shah S."/>
            <person name="Dougan E. K."/>
            <person name="Thang M."/>
            <person name="Chan C."/>
        </authorList>
    </citation>
    <scope>NUCLEOTIDE SEQUENCE [LARGE SCALE GENOMIC DNA]</scope>
</reference>
<accession>A0ABN9PT68</accession>
<sequence length="177" mass="19730">MSSPDDWQAGVFAEAQRRTDAKSTGMLARWCYTNWEGECVVAHGFETTWDWLKLNCTAKGERTSGGVEEQIEDAQDGVRYFKTVGRGPELFAVAGKTMYYHMSKGCMARLLQIKSSPGKSEDCWYRYPSFHILDLGVVAPAGAPQVARDTLQWPLDSRGGGPRWENHPCGWKSIGCS</sequence>
<name>A0ABN9PT68_9DINO</name>
<evidence type="ECO:0000313" key="1">
    <source>
        <dbReference type="EMBL" id="CAK0793712.1"/>
    </source>
</evidence>
<gene>
    <name evidence="1" type="ORF">PCOR1329_LOCUS3922</name>
</gene>
<dbReference type="EMBL" id="CAUYUJ010001017">
    <property type="protein sequence ID" value="CAK0793712.1"/>
    <property type="molecule type" value="Genomic_DNA"/>
</dbReference>
<proteinExistence type="predicted"/>
<evidence type="ECO:0000313" key="2">
    <source>
        <dbReference type="Proteomes" id="UP001189429"/>
    </source>
</evidence>
<comment type="caution">
    <text evidence="1">The sequence shown here is derived from an EMBL/GenBank/DDBJ whole genome shotgun (WGS) entry which is preliminary data.</text>
</comment>